<dbReference type="InterPro" id="IPR008991">
    <property type="entry name" value="Translation_prot_SH3-like_sf"/>
</dbReference>
<dbReference type="Proteomes" id="UP001165962">
    <property type="component" value="Unassembled WGS sequence"/>
</dbReference>
<accession>A0ABX0JG91</accession>
<dbReference type="InterPro" id="IPR041985">
    <property type="entry name" value="Ribosomal_eL14_KOW"/>
</dbReference>
<evidence type="ECO:0000256" key="1">
    <source>
        <dbReference type="ARBA" id="ARBA00022980"/>
    </source>
</evidence>
<dbReference type="Pfam" id="PF00467">
    <property type="entry name" value="KOW"/>
    <property type="match status" value="1"/>
</dbReference>
<dbReference type="RefSeq" id="WP_166157487.1">
    <property type="nucleotide sequence ID" value="NZ_JAAOIW010000027.1"/>
</dbReference>
<keyword evidence="1" id="KW-0689">Ribosomal protein</keyword>
<name>A0ABX0JG91_9BACL</name>
<sequence length="102" mass="11717">MNSVNIPQLGHIVRIVRGKDSGKYAVIIKVEDQRFVWIVDGDKRRFDQPKKKNILHLELLPYISSEVVQSLSESSRVTNSKLRFVINKVVDQIQSEAQKKGE</sequence>
<dbReference type="InterPro" id="IPR014722">
    <property type="entry name" value="Rib_uL2_dom2"/>
</dbReference>
<dbReference type="CDD" id="cd06088">
    <property type="entry name" value="KOW_RPL14"/>
    <property type="match status" value="1"/>
</dbReference>
<keyword evidence="5" id="KW-1185">Reference proteome</keyword>
<dbReference type="Gene3D" id="2.30.30.30">
    <property type="match status" value="1"/>
</dbReference>
<protein>
    <recommendedName>
        <fullName evidence="3">KOW domain-containing protein</fullName>
    </recommendedName>
</protein>
<evidence type="ECO:0000313" key="5">
    <source>
        <dbReference type="Proteomes" id="UP001165962"/>
    </source>
</evidence>
<dbReference type="SUPFAM" id="SSF50104">
    <property type="entry name" value="Translation proteins SH3-like domain"/>
    <property type="match status" value="1"/>
</dbReference>
<evidence type="ECO:0000256" key="2">
    <source>
        <dbReference type="ARBA" id="ARBA00023274"/>
    </source>
</evidence>
<dbReference type="InterPro" id="IPR005824">
    <property type="entry name" value="KOW"/>
</dbReference>
<proteinExistence type="predicted"/>
<comment type="caution">
    <text evidence="4">The sequence shown here is derived from an EMBL/GenBank/DDBJ whole genome shotgun (WGS) entry which is preliminary data.</text>
</comment>
<reference evidence="4" key="1">
    <citation type="submission" date="2020-03" db="EMBL/GenBank/DDBJ databases">
        <title>Draft sequencing of Paenibacilllus sp. S3N08.</title>
        <authorList>
            <person name="Kim D.-U."/>
        </authorList>
    </citation>
    <scope>NUCLEOTIDE SEQUENCE</scope>
    <source>
        <strain evidence="4">S3N08</strain>
    </source>
</reference>
<keyword evidence="2" id="KW-0687">Ribonucleoprotein</keyword>
<feature type="domain" description="KOW" evidence="3">
    <location>
        <begin position="12"/>
        <end position="36"/>
    </location>
</feature>
<gene>
    <name evidence="4" type="ORF">G9U52_36145</name>
</gene>
<dbReference type="EMBL" id="JAAOIW010000027">
    <property type="protein sequence ID" value="NHN35162.1"/>
    <property type="molecule type" value="Genomic_DNA"/>
</dbReference>
<evidence type="ECO:0000259" key="3">
    <source>
        <dbReference type="Pfam" id="PF00467"/>
    </source>
</evidence>
<organism evidence="4 5">
    <name type="scientific">Paenibacillus agricola</name>
    <dbReference type="NCBI Taxonomy" id="2716264"/>
    <lineage>
        <taxon>Bacteria</taxon>
        <taxon>Bacillati</taxon>
        <taxon>Bacillota</taxon>
        <taxon>Bacilli</taxon>
        <taxon>Bacillales</taxon>
        <taxon>Paenibacillaceae</taxon>
        <taxon>Paenibacillus</taxon>
    </lineage>
</organism>
<evidence type="ECO:0000313" key="4">
    <source>
        <dbReference type="EMBL" id="NHN35162.1"/>
    </source>
</evidence>